<dbReference type="EMBL" id="BK032616">
    <property type="protein sequence ID" value="DAF51521.1"/>
    <property type="molecule type" value="Genomic_DNA"/>
</dbReference>
<evidence type="ECO:0000313" key="1">
    <source>
        <dbReference type="EMBL" id="DAF51521.1"/>
    </source>
</evidence>
<name>A0A8S5SKH6_9CAUD</name>
<reference evidence="1" key="1">
    <citation type="journal article" date="2021" name="Proc. Natl. Acad. Sci. U.S.A.">
        <title>A Catalog of Tens of Thousands of Viruses from Human Metagenomes Reveals Hidden Associations with Chronic Diseases.</title>
        <authorList>
            <person name="Tisza M.J."/>
            <person name="Buck C.B."/>
        </authorList>
    </citation>
    <scope>NUCLEOTIDE SEQUENCE</scope>
    <source>
        <strain evidence="1">CtrCN24</strain>
    </source>
</reference>
<sequence>MPLEKFHYIYSIGTDALYTPEEKEVHKKLVKLYKIRKRWNSDTQKWRKACVNRVIKKYKAKLTELLDRSLEQDIHRTVDPNCLKDKFVINLFDSELTRALNMPDYQLSDELIMVNVYFFQVLKSIIFNGFILNGEKYVFYTASAGQIRTKRMIAIKESSYKRIQGRLFCGLTVDKINALGGINSNKFAAYAALTNSATDQWDDFDIRRAIVVDDFETKFPALVDYINYETYEVNRKTMDVDIPCTDGWGIVDGETTRMCRAPWIKGLLTQFPLQQWIREECTADKWIVKDAWGKEHNLVEENIKVIFCLSQMKLKKFYSSWDEYCGEFEKNGCTVNYCNMEEENIKSSRINYQMLQQLSSITQPEIDRLVRRSNEDIEKIGVDYRTTMRLLGADDWNKDKSSLQEALNIYPELFRDEYSKEILRQTKKSLVKQAKAGKVRVNGKYLFVAPNPLPFLRWMTTGEKSPYDELADGDVYTNQFSTDSELMLLRSPSLGKEWAIKKNRRNEYLDKWLGQSKCIYTSSYDTVSKMLAFDCDGDKLLVIKDSNLLKVAKRTMDGVVPLYYEMKKAQGGELTPETIYRGMSIAYTSGNIGPISNLITIVHNNDEEDREEADLAIKWLTMETNFRIDGSKTLFFLTRPNFADRIIKKHTKSKLPNFFIYAKDKMYDPKHPEKSQVAPPNQSAMNRIAAAIVPSRLKYNKNLGQLDYRMLMNVDAGFMISDNCQAIKSYDYWQMRVGAIEVPDNVSADEDLYIYRKIRTHILNECRWDLDFVVNSLVAYLYTVRPNSHKKMLWACFGDVIVRNLKNNTKDLGQICPICGRRFRAKGNNKDKQIVCCAECKNKWDTARRHDRTDE</sequence>
<organism evidence="1">
    <name type="scientific">Siphoviridae sp. ctrCN24</name>
    <dbReference type="NCBI Taxonomy" id="2827953"/>
    <lineage>
        <taxon>Viruses</taxon>
        <taxon>Duplodnaviria</taxon>
        <taxon>Heunggongvirae</taxon>
        <taxon>Uroviricota</taxon>
        <taxon>Caudoviricetes</taxon>
    </lineage>
</organism>
<accession>A0A8S5SKH6</accession>
<proteinExistence type="predicted"/>
<protein>
    <submittedName>
        <fullName evidence="1">RNA dependent RNA polymerase</fullName>
    </submittedName>
</protein>